<keyword evidence="1" id="KW-0805">Transcription regulation</keyword>
<dbReference type="GO" id="GO:0003700">
    <property type="term" value="F:DNA-binding transcription factor activity"/>
    <property type="evidence" value="ECO:0007669"/>
    <property type="project" value="TreeGrafter"/>
</dbReference>
<evidence type="ECO:0000256" key="3">
    <source>
        <dbReference type="ARBA" id="ARBA00023163"/>
    </source>
</evidence>
<dbReference type="InterPro" id="IPR050397">
    <property type="entry name" value="Env_Response_Regulators"/>
</dbReference>
<dbReference type="PANTHER" id="PTHR24567">
    <property type="entry name" value="CRP FAMILY TRANSCRIPTIONAL REGULATORY PROTEIN"/>
    <property type="match status" value="1"/>
</dbReference>
<dbReference type="SUPFAM" id="SSF51206">
    <property type="entry name" value="cAMP-binding domain-like"/>
    <property type="match status" value="1"/>
</dbReference>
<evidence type="ECO:0000259" key="4">
    <source>
        <dbReference type="PROSITE" id="PS50042"/>
    </source>
</evidence>
<dbReference type="Pfam" id="PF13545">
    <property type="entry name" value="HTH_Crp_2"/>
    <property type="match status" value="1"/>
</dbReference>
<feature type="domain" description="Cyclic nucleotide-binding" evidence="4">
    <location>
        <begin position="12"/>
        <end position="132"/>
    </location>
</feature>
<dbReference type="PROSITE" id="PS51063">
    <property type="entry name" value="HTH_CRP_2"/>
    <property type="match status" value="1"/>
</dbReference>
<dbReference type="InterPro" id="IPR036388">
    <property type="entry name" value="WH-like_DNA-bd_sf"/>
</dbReference>
<gene>
    <name evidence="6" type="ORF">ABHF33_13090</name>
</gene>
<dbReference type="RefSeq" id="WP_348944365.1">
    <property type="nucleotide sequence ID" value="NZ_CP157355.1"/>
</dbReference>
<proteinExistence type="predicted"/>
<dbReference type="SMART" id="SM00419">
    <property type="entry name" value="HTH_CRP"/>
    <property type="match status" value="1"/>
</dbReference>
<dbReference type="InterPro" id="IPR018490">
    <property type="entry name" value="cNMP-bd_dom_sf"/>
</dbReference>
<dbReference type="Gene3D" id="1.10.10.10">
    <property type="entry name" value="Winged helix-like DNA-binding domain superfamily/Winged helix DNA-binding domain"/>
    <property type="match status" value="1"/>
</dbReference>
<dbReference type="InterPro" id="IPR012318">
    <property type="entry name" value="HTH_CRP"/>
</dbReference>
<dbReference type="GO" id="GO:0005829">
    <property type="term" value="C:cytosol"/>
    <property type="evidence" value="ECO:0007669"/>
    <property type="project" value="TreeGrafter"/>
</dbReference>
<evidence type="ECO:0000256" key="2">
    <source>
        <dbReference type="ARBA" id="ARBA00023125"/>
    </source>
</evidence>
<keyword evidence="2" id="KW-0238">DNA-binding</keyword>
<organism evidence="6">
    <name type="scientific">Chitinibacter mangrovi</name>
    <dbReference type="NCBI Taxonomy" id="3153927"/>
    <lineage>
        <taxon>Bacteria</taxon>
        <taxon>Pseudomonadati</taxon>
        <taxon>Pseudomonadota</taxon>
        <taxon>Betaproteobacteria</taxon>
        <taxon>Neisseriales</taxon>
        <taxon>Chitinibacteraceae</taxon>
        <taxon>Chitinibacter</taxon>
    </lineage>
</organism>
<name>A0AAU7F7H6_9NEIS</name>
<feature type="domain" description="HTH crp-type" evidence="5">
    <location>
        <begin position="146"/>
        <end position="219"/>
    </location>
</feature>
<dbReference type="SMART" id="SM00100">
    <property type="entry name" value="cNMP"/>
    <property type="match status" value="1"/>
</dbReference>
<dbReference type="PROSITE" id="PS00889">
    <property type="entry name" value="CNMP_BINDING_2"/>
    <property type="match status" value="1"/>
</dbReference>
<dbReference type="EMBL" id="CP157355">
    <property type="protein sequence ID" value="XBL99994.1"/>
    <property type="molecule type" value="Genomic_DNA"/>
</dbReference>
<dbReference type="AlphaFoldDB" id="A0AAU7F7H6"/>
<protein>
    <submittedName>
        <fullName evidence="6">Crp/Fnr family transcriptional regulator</fullName>
    </submittedName>
</protein>
<dbReference type="InterPro" id="IPR036390">
    <property type="entry name" value="WH_DNA-bd_sf"/>
</dbReference>
<dbReference type="CDD" id="cd00038">
    <property type="entry name" value="CAP_ED"/>
    <property type="match status" value="1"/>
</dbReference>
<dbReference type="Pfam" id="PF00027">
    <property type="entry name" value="cNMP_binding"/>
    <property type="match status" value="1"/>
</dbReference>
<dbReference type="KEGG" id="cmav:ABHF33_13090"/>
<dbReference type="PANTHER" id="PTHR24567:SF74">
    <property type="entry name" value="HTH-TYPE TRANSCRIPTIONAL REGULATOR ARCR"/>
    <property type="match status" value="1"/>
</dbReference>
<reference evidence="6" key="1">
    <citation type="submission" date="2024-05" db="EMBL/GenBank/DDBJ databases">
        <authorList>
            <person name="Yang L."/>
            <person name="Pan L."/>
        </authorList>
    </citation>
    <scope>NUCLEOTIDE SEQUENCE</scope>
    <source>
        <strain evidence="6">FCG-7</strain>
    </source>
</reference>
<dbReference type="FunFam" id="1.10.10.10:FF:000019">
    <property type="entry name" value="Crp/Fnr family transcriptional regulator"/>
    <property type="match status" value="1"/>
</dbReference>
<dbReference type="PROSITE" id="PS50042">
    <property type="entry name" value="CNMP_BINDING_3"/>
    <property type="match status" value="1"/>
</dbReference>
<sequence>MDKAKLLSGSSLFCQLSYQELAELALHAQSRLVRAKQVVLAQGELSDEMYAVIHGRLKVMRSNSEGRELTLAILEAGEVFGELAMLDGGPRTATIEALEDCELLVLQRAMVDQYLNAHPLVMRSMIQTLCERLRSADELVQDTLFLPLPQRLAKVLRQLAQNHGDETAEGIRIDLKLTQQELANFVGATRESVNKQLSAWESQQWLSMRGGYILISHLNSLP</sequence>
<dbReference type="InterPro" id="IPR014710">
    <property type="entry name" value="RmlC-like_jellyroll"/>
</dbReference>
<dbReference type="GO" id="GO:0003677">
    <property type="term" value="F:DNA binding"/>
    <property type="evidence" value="ECO:0007669"/>
    <property type="project" value="UniProtKB-KW"/>
</dbReference>
<keyword evidence="3" id="KW-0804">Transcription</keyword>
<dbReference type="Gene3D" id="2.60.120.10">
    <property type="entry name" value="Jelly Rolls"/>
    <property type="match status" value="1"/>
</dbReference>
<evidence type="ECO:0000256" key="1">
    <source>
        <dbReference type="ARBA" id="ARBA00023015"/>
    </source>
</evidence>
<evidence type="ECO:0000259" key="5">
    <source>
        <dbReference type="PROSITE" id="PS51063"/>
    </source>
</evidence>
<accession>A0AAU7F7H6</accession>
<dbReference type="InterPro" id="IPR018488">
    <property type="entry name" value="cNMP-bd_CS"/>
</dbReference>
<dbReference type="InterPro" id="IPR000595">
    <property type="entry name" value="cNMP-bd_dom"/>
</dbReference>
<dbReference type="SUPFAM" id="SSF46785">
    <property type="entry name" value="Winged helix' DNA-binding domain"/>
    <property type="match status" value="1"/>
</dbReference>
<evidence type="ECO:0000313" key="6">
    <source>
        <dbReference type="EMBL" id="XBL99994.1"/>
    </source>
</evidence>